<dbReference type="CDD" id="cd06225">
    <property type="entry name" value="HAMP"/>
    <property type="match status" value="1"/>
</dbReference>
<feature type="transmembrane region" description="Helical" evidence="1">
    <location>
        <begin position="195"/>
        <end position="214"/>
    </location>
</feature>
<protein>
    <submittedName>
        <fullName evidence="3">HAMP domain-containing protein</fullName>
    </submittedName>
</protein>
<feature type="domain" description="HAMP" evidence="2">
    <location>
        <begin position="216"/>
        <end position="267"/>
    </location>
</feature>
<dbReference type="Gene3D" id="6.10.340.10">
    <property type="match status" value="1"/>
</dbReference>
<keyword evidence="4" id="KW-1185">Reference proteome</keyword>
<dbReference type="RefSeq" id="WP_260749215.1">
    <property type="nucleotide sequence ID" value="NZ_CP092109.1"/>
</dbReference>
<dbReference type="PROSITE" id="PS50885">
    <property type="entry name" value="HAMP"/>
    <property type="match status" value="1"/>
</dbReference>
<sequence length="295" mass="32955">MSTLKSIVSKALVPVGLTVTGFVIVCSILLYSFVKQDLIQDTIQREIQLADIIVKATRYSMLKDDRESLRQIINDIGEQRGVEHVRIFNKRGVIMFSAHEEEVHQVLDKEVAGCIECHAGDVPAVHLGPMDQARYFDNELGVPVIAITAAVYNEPSCYTGACHIHSADEQILGTLDIGMSQAPFLQSLATLRIRLIIFCLMVMVLTVGGVTALLRRNVLLPVRQLVYFADRVSEGDLRVQEPRGTEEVASLAANFRRLAEERLQGDAKREELQKKIDDLSRTIKEREQGNSSNRL</sequence>
<keyword evidence="1" id="KW-0472">Membrane</keyword>
<dbReference type="EMBL" id="CP092109">
    <property type="protein sequence ID" value="UWZ80848.1"/>
    <property type="molecule type" value="Genomic_DNA"/>
</dbReference>
<dbReference type="InterPro" id="IPR003660">
    <property type="entry name" value="HAMP_dom"/>
</dbReference>
<reference evidence="3" key="1">
    <citation type="journal article" date="2022" name="Environ. Microbiol.">
        <title>Geoalkalibacter halelectricus SAP #1 sp. nov. possessing extracellular electron transfer and mineral#reducing capabilities from a haloalkaline environment.</title>
        <authorList>
            <person name="Yadav S."/>
            <person name="Singh R."/>
            <person name="Sundharam S.S."/>
            <person name="Chaudhary S."/>
            <person name="Krishnamurthi S."/>
            <person name="Patil S.A."/>
        </authorList>
    </citation>
    <scope>NUCLEOTIDE SEQUENCE</scope>
    <source>
        <strain evidence="3">SAP-1</strain>
    </source>
</reference>
<dbReference type="Pfam" id="PF00672">
    <property type="entry name" value="HAMP"/>
    <property type="match status" value="1"/>
</dbReference>
<accession>A0ABY5ZP15</accession>
<feature type="transmembrane region" description="Helical" evidence="1">
    <location>
        <begin position="12"/>
        <end position="34"/>
    </location>
</feature>
<evidence type="ECO:0000313" key="4">
    <source>
        <dbReference type="Proteomes" id="UP001060414"/>
    </source>
</evidence>
<dbReference type="Gene3D" id="3.30.450.290">
    <property type="match status" value="1"/>
</dbReference>
<name>A0ABY5ZP15_9BACT</name>
<organism evidence="3 4">
    <name type="scientific">Geoalkalibacter halelectricus</name>
    <dbReference type="NCBI Taxonomy" id="2847045"/>
    <lineage>
        <taxon>Bacteria</taxon>
        <taxon>Pseudomonadati</taxon>
        <taxon>Thermodesulfobacteriota</taxon>
        <taxon>Desulfuromonadia</taxon>
        <taxon>Desulfuromonadales</taxon>
        <taxon>Geoalkalibacteraceae</taxon>
        <taxon>Geoalkalibacter</taxon>
    </lineage>
</organism>
<dbReference type="Proteomes" id="UP001060414">
    <property type="component" value="Chromosome"/>
</dbReference>
<evidence type="ECO:0000256" key="1">
    <source>
        <dbReference type="SAM" id="Phobius"/>
    </source>
</evidence>
<keyword evidence="1" id="KW-1133">Transmembrane helix</keyword>
<evidence type="ECO:0000259" key="2">
    <source>
        <dbReference type="PROSITE" id="PS50885"/>
    </source>
</evidence>
<keyword evidence="1" id="KW-0812">Transmembrane</keyword>
<evidence type="ECO:0000313" key="3">
    <source>
        <dbReference type="EMBL" id="UWZ80848.1"/>
    </source>
</evidence>
<gene>
    <name evidence="3" type="ORF">L9S41_05455</name>
</gene>
<proteinExistence type="predicted"/>